<dbReference type="NCBIfam" id="TIGR02492">
    <property type="entry name" value="flgK_ends"/>
    <property type="match status" value="1"/>
</dbReference>
<dbReference type="GO" id="GO:0009424">
    <property type="term" value="C:bacterial-type flagellum hook"/>
    <property type="evidence" value="ECO:0007669"/>
    <property type="project" value="UniProtKB-UniRule"/>
</dbReference>
<protein>
    <recommendedName>
        <fullName evidence="4 7">Flagellar hook-associated protein 1</fullName>
        <shortName evidence="7">HAP1</shortName>
    </recommendedName>
</protein>
<dbReference type="GO" id="GO:0044780">
    <property type="term" value="P:bacterial-type flagellum assembly"/>
    <property type="evidence" value="ECO:0007669"/>
    <property type="project" value="InterPro"/>
</dbReference>
<keyword evidence="8" id="KW-0732">Signal</keyword>
<dbReference type="InterPro" id="IPR053927">
    <property type="entry name" value="FlgK_helical"/>
</dbReference>
<evidence type="ECO:0000256" key="7">
    <source>
        <dbReference type="RuleBase" id="RU362065"/>
    </source>
</evidence>
<evidence type="ECO:0000256" key="4">
    <source>
        <dbReference type="ARBA" id="ARBA00016244"/>
    </source>
</evidence>
<reference evidence="12 13" key="1">
    <citation type="journal article" date="2014" name="Int. J. Syst. Evol. Microbiol.">
        <title>Complete genome sequence of Corynebacterium casei LMG S-19264T (=DSM 44701T), isolated from a smear-ripened cheese.</title>
        <authorList>
            <consortium name="US DOE Joint Genome Institute (JGI-PGF)"/>
            <person name="Walter F."/>
            <person name="Albersmeier A."/>
            <person name="Kalinowski J."/>
            <person name="Ruckert C."/>
        </authorList>
    </citation>
    <scope>NUCLEOTIDE SEQUENCE [LARGE SCALE GENOMIC DNA]</scope>
    <source>
        <strain evidence="12 13">CGMCC 1.7029</strain>
    </source>
</reference>
<keyword evidence="12" id="KW-0282">Flagellum</keyword>
<feature type="domain" description="Flagellar basal body rod protein N-terminal" evidence="9">
    <location>
        <begin position="7"/>
        <end position="36"/>
    </location>
</feature>
<comment type="similarity">
    <text evidence="3 7">Belongs to the flagella basal body rod proteins family.</text>
</comment>
<keyword evidence="5 7" id="KW-0964">Secreted</keyword>
<comment type="subcellular location">
    <subcellularLocation>
        <location evidence="1">Bacterial flagellum basal body</location>
    </subcellularLocation>
    <subcellularLocation>
        <location evidence="2 7">Secreted</location>
    </subcellularLocation>
</comment>
<dbReference type="Proteomes" id="UP000598196">
    <property type="component" value="Unassembled WGS sequence"/>
</dbReference>
<evidence type="ECO:0000259" key="9">
    <source>
        <dbReference type="Pfam" id="PF00460"/>
    </source>
</evidence>
<dbReference type="GO" id="GO:0005576">
    <property type="term" value="C:extracellular region"/>
    <property type="evidence" value="ECO:0007669"/>
    <property type="project" value="UniProtKB-SubCell"/>
</dbReference>
<dbReference type="InterPro" id="IPR002371">
    <property type="entry name" value="FlgK"/>
</dbReference>
<proteinExistence type="inferred from homology"/>
<evidence type="ECO:0000256" key="2">
    <source>
        <dbReference type="ARBA" id="ARBA00004613"/>
    </source>
</evidence>
<keyword evidence="13" id="KW-1185">Reference proteome</keyword>
<dbReference type="EMBL" id="BMLP01000004">
    <property type="protein sequence ID" value="GGO33471.1"/>
    <property type="molecule type" value="Genomic_DNA"/>
</dbReference>
<evidence type="ECO:0000313" key="12">
    <source>
        <dbReference type="EMBL" id="GGO33471.1"/>
    </source>
</evidence>
<organism evidence="12 13">
    <name type="scientific">Gemmobacter aquaticus</name>
    <dbReference type="NCBI Taxonomy" id="490185"/>
    <lineage>
        <taxon>Bacteria</taxon>
        <taxon>Pseudomonadati</taxon>
        <taxon>Pseudomonadota</taxon>
        <taxon>Alphaproteobacteria</taxon>
        <taxon>Rhodobacterales</taxon>
        <taxon>Paracoccaceae</taxon>
        <taxon>Gemmobacter</taxon>
    </lineage>
</organism>
<dbReference type="InterPro" id="IPR019776">
    <property type="entry name" value="Flagellar_basal_body_rod_CS"/>
</dbReference>
<gene>
    <name evidence="7" type="primary">flgK</name>
    <name evidence="12" type="ORF">GCM10010991_22960</name>
</gene>
<dbReference type="OrthoDB" id="7181295at2"/>
<evidence type="ECO:0000259" key="11">
    <source>
        <dbReference type="Pfam" id="PF22638"/>
    </source>
</evidence>
<evidence type="ECO:0000313" key="13">
    <source>
        <dbReference type="Proteomes" id="UP000598196"/>
    </source>
</evidence>
<name>A0A918DD81_9RHOB</name>
<evidence type="ECO:0000256" key="6">
    <source>
        <dbReference type="ARBA" id="ARBA00023143"/>
    </source>
</evidence>
<feature type="signal peptide" evidence="8">
    <location>
        <begin position="1"/>
        <end position="17"/>
    </location>
</feature>
<evidence type="ECO:0000256" key="3">
    <source>
        <dbReference type="ARBA" id="ARBA00009677"/>
    </source>
</evidence>
<keyword evidence="12" id="KW-0969">Cilium</keyword>
<dbReference type="GO" id="GO:0005198">
    <property type="term" value="F:structural molecule activity"/>
    <property type="evidence" value="ECO:0007669"/>
    <property type="project" value="UniProtKB-UniRule"/>
</dbReference>
<dbReference type="GO" id="GO:0009425">
    <property type="term" value="C:bacterial-type flagellum basal body"/>
    <property type="evidence" value="ECO:0007669"/>
    <property type="project" value="UniProtKB-SubCell"/>
</dbReference>
<dbReference type="InterPro" id="IPR010930">
    <property type="entry name" value="Flg_bb/hook_C_dom"/>
</dbReference>
<sequence length="482" mass="48727">MSLSSAMLSAVSGLATASRLAGVASNNIANAETPGYVRRAADVTSIVLDGAGTGVTVSGIRREASPLLLAERRESEASAAAADTTQDFLVSVEEALGDADSEDSLVGRIAAFESALISAASRPESQSQLLSVWTVASALAGQLNDVSAAVQSSRAQADAEISAQVTSLNDALAQVASLNDRIRVAKASGADANDLIDLRQKTVNGISAIIPVREYARDGGEIALFSTRGAVLVDGRASVFGFAAAGAVTSDQTVENGGLGGLSLNGRAIGTGLIAGGSLAANFAIRDELGPQMQANLDAVARSLVERFQDADVDATLGPGDAGLFTDSGAAFAPANESGLAGRIALNSAADPAAGGLLTRLRDGLGAAALGEAGESSLLIRLKEALTQATVAASGASFATGQHSLSGFASALVSDVATRRIDAQAHASFSAARLTAVTEQEAALGVDTDAELQDLMQIEKSYAANARVLQVLDQMLQTVMEI</sequence>
<dbReference type="PRINTS" id="PR01005">
    <property type="entry name" value="FLGHOOKAP1"/>
</dbReference>
<dbReference type="PANTHER" id="PTHR30033">
    <property type="entry name" value="FLAGELLAR HOOK-ASSOCIATED PROTEIN 1"/>
    <property type="match status" value="1"/>
</dbReference>
<evidence type="ECO:0000256" key="8">
    <source>
        <dbReference type="SAM" id="SignalP"/>
    </source>
</evidence>
<keyword evidence="12" id="KW-0966">Cell projection</keyword>
<dbReference type="RefSeq" id="WP_146287003.1">
    <property type="nucleotide sequence ID" value="NZ_BMLP01000004.1"/>
</dbReference>
<feature type="chain" id="PRO_5036949849" description="Flagellar hook-associated protein 1" evidence="8">
    <location>
        <begin position="18"/>
        <end position="482"/>
    </location>
</feature>
<keyword evidence="6 7" id="KW-0975">Bacterial flagellum</keyword>
<dbReference type="InterPro" id="IPR001444">
    <property type="entry name" value="Flag_bb_rod_N"/>
</dbReference>
<feature type="domain" description="Flagellar basal-body/hook protein C-terminal" evidence="10">
    <location>
        <begin position="445"/>
        <end position="481"/>
    </location>
</feature>
<feature type="domain" description="Flagellar hook-associated protein FlgK helical" evidence="11">
    <location>
        <begin position="92"/>
        <end position="310"/>
    </location>
</feature>
<evidence type="ECO:0000256" key="1">
    <source>
        <dbReference type="ARBA" id="ARBA00004117"/>
    </source>
</evidence>
<dbReference type="AlphaFoldDB" id="A0A918DD81"/>
<comment type="caution">
    <text evidence="12">The sequence shown here is derived from an EMBL/GenBank/DDBJ whole genome shotgun (WGS) entry which is preliminary data.</text>
</comment>
<evidence type="ECO:0000256" key="5">
    <source>
        <dbReference type="ARBA" id="ARBA00022525"/>
    </source>
</evidence>
<dbReference type="Pfam" id="PF22638">
    <property type="entry name" value="FlgK_D1"/>
    <property type="match status" value="1"/>
</dbReference>
<dbReference type="Pfam" id="PF00460">
    <property type="entry name" value="Flg_bb_rod"/>
    <property type="match status" value="1"/>
</dbReference>
<dbReference type="PANTHER" id="PTHR30033:SF1">
    <property type="entry name" value="FLAGELLAR HOOK-ASSOCIATED PROTEIN 1"/>
    <property type="match status" value="1"/>
</dbReference>
<accession>A0A918DD81</accession>
<evidence type="ECO:0000259" key="10">
    <source>
        <dbReference type="Pfam" id="PF06429"/>
    </source>
</evidence>
<dbReference type="Pfam" id="PF06429">
    <property type="entry name" value="Flg_bbr_C"/>
    <property type="match status" value="1"/>
</dbReference>
<dbReference type="PROSITE" id="PS00588">
    <property type="entry name" value="FLAGELLA_BB_ROD"/>
    <property type="match status" value="1"/>
</dbReference>